<reference evidence="1" key="1">
    <citation type="submission" date="2020-07" db="EMBL/GenBank/DDBJ databases">
        <title>Huge and variable diversity of episymbiotic CPR bacteria and DPANN archaea in groundwater ecosystems.</title>
        <authorList>
            <person name="He C.Y."/>
            <person name="Keren R."/>
            <person name="Whittaker M."/>
            <person name="Farag I.F."/>
            <person name="Doudna J."/>
            <person name="Cate J.H.D."/>
            <person name="Banfield J.F."/>
        </authorList>
    </citation>
    <scope>NUCLEOTIDE SEQUENCE</scope>
    <source>
        <strain evidence="1">NC_groundwater_1520_Pr4_B-0.1um_53_5</strain>
    </source>
</reference>
<evidence type="ECO:0000313" key="1">
    <source>
        <dbReference type="EMBL" id="MBI4726648.1"/>
    </source>
</evidence>
<dbReference type="InterPro" id="IPR009057">
    <property type="entry name" value="Homeodomain-like_sf"/>
</dbReference>
<gene>
    <name evidence="1" type="ORF">HY768_05420</name>
</gene>
<dbReference type="Proteomes" id="UP000736328">
    <property type="component" value="Unassembled WGS sequence"/>
</dbReference>
<evidence type="ECO:0000313" key="2">
    <source>
        <dbReference type="Proteomes" id="UP000736328"/>
    </source>
</evidence>
<comment type="caution">
    <text evidence="1">The sequence shown here is derived from an EMBL/GenBank/DDBJ whole genome shotgun (WGS) entry which is preliminary data.</text>
</comment>
<dbReference type="Pfam" id="PF13384">
    <property type="entry name" value="HTH_23"/>
    <property type="match status" value="1"/>
</dbReference>
<accession>A0A933MK50</accession>
<organism evidence="1 2">
    <name type="scientific">candidate division TA06 bacterium</name>
    <dbReference type="NCBI Taxonomy" id="2250710"/>
    <lineage>
        <taxon>Bacteria</taxon>
        <taxon>Bacteria division TA06</taxon>
    </lineage>
</organism>
<dbReference type="AlphaFoldDB" id="A0A933MK50"/>
<sequence>MEITIRKPTSLPEGSKEQLLELPKGTKTKSEFQRVQCVLLRAALGLTPEQIAEFLGWHPVSVRRVQAAYLKQGPTALQVLERGGRYRENISLVEETELLKPFLAQAEAGGIIAVTEIKTAYEKHLGHAVPRSTVYRILERHG</sequence>
<proteinExistence type="predicted"/>
<name>A0A933MK50_UNCT6</name>
<dbReference type="EMBL" id="JACQXR010000067">
    <property type="protein sequence ID" value="MBI4726648.1"/>
    <property type="molecule type" value="Genomic_DNA"/>
</dbReference>
<protein>
    <submittedName>
        <fullName evidence="1">Helix-turn-helix domain-containing protein</fullName>
    </submittedName>
</protein>
<dbReference type="SUPFAM" id="SSF46689">
    <property type="entry name" value="Homeodomain-like"/>
    <property type="match status" value="1"/>
</dbReference>